<evidence type="ECO:0000256" key="1">
    <source>
        <dbReference type="SAM" id="SignalP"/>
    </source>
</evidence>
<dbReference type="Proteomes" id="UP000252519">
    <property type="component" value="Unassembled WGS sequence"/>
</dbReference>
<organism evidence="2 3">
    <name type="scientific">Ancylostoma caninum</name>
    <name type="common">Dog hookworm</name>
    <dbReference type="NCBI Taxonomy" id="29170"/>
    <lineage>
        <taxon>Eukaryota</taxon>
        <taxon>Metazoa</taxon>
        <taxon>Ecdysozoa</taxon>
        <taxon>Nematoda</taxon>
        <taxon>Chromadorea</taxon>
        <taxon>Rhabditida</taxon>
        <taxon>Rhabditina</taxon>
        <taxon>Rhabditomorpha</taxon>
        <taxon>Strongyloidea</taxon>
        <taxon>Ancylostomatidae</taxon>
        <taxon>Ancylostomatinae</taxon>
        <taxon>Ancylostoma</taxon>
    </lineage>
</organism>
<sequence>MRGRHPRKLVQSMIAVAILLFLFLIRHLHGGHENWGYIPFSRPPEPIGEALNDLPPITFAELEHFLPDSVENKIAILDVIEADTATVFYQHAMSGFIAINLEKNPCLDFFVISMGAHF</sequence>
<reference evidence="2 3" key="1">
    <citation type="submission" date="2014-10" db="EMBL/GenBank/DDBJ databases">
        <title>Draft genome of the hookworm Ancylostoma caninum.</title>
        <authorList>
            <person name="Mitreva M."/>
        </authorList>
    </citation>
    <scope>NUCLEOTIDE SEQUENCE [LARGE SCALE GENOMIC DNA]</scope>
    <source>
        <strain evidence="2 3">Baltimore</strain>
    </source>
</reference>
<keyword evidence="1" id="KW-0732">Signal</keyword>
<feature type="signal peptide" evidence="1">
    <location>
        <begin position="1"/>
        <end position="30"/>
    </location>
</feature>
<gene>
    <name evidence="2" type="ORF">ANCCAN_25989</name>
</gene>
<comment type="caution">
    <text evidence="2">The sequence shown here is derived from an EMBL/GenBank/DDBJ whole genome shotgun (WGS) entry which is preliminary data.</text>
</comment>
<dbReference type="AlphaFoldDB" id="A0A368FDJ0"/>
<dbReference type="EMBL" id="JOJR01002803">
    <property type="protein sequence ID" value="RCN28267.1"/>
    <property type="molecule type" value="Genomic_DNA"/>
</dbReference>
<proteinExistence type="predicted"/>
<feature type="chain" id="PRO_5016860489" evidence="1">
    <location>
        <begin position="31"/>
        <end position="118"/>
    </location>
</feature>
<accession>A0A368FDJ0</accession>
<name>A0A368FDJ0_ANCCA</name>
<keyword evidence="3" id="KW-1185">Reference proteome</keyword>
<evidence type="ECO:0000313" key="2">
    <source>
        <dbReference type="EMBL" id="RCN28267.1"/>
    </source>
</evidence>
<evidence type="ECO:0000313" key="3">
    <source>
        <dbReference type="Proteomes" id="UP000252519"/>
    </source>
</evidence>
<protein>
    <submittedName>
        <fullName evidence="2">Uncharacterized protein</fullName>
    </submittedName>
</protein>